<gene>
    <name evidence="2" type="ORF">A2988_05000</name>
</gene>
<keyword evidence="1" id="KW-0732">Signal</keyword>
<comment type="caution">
    <text evidence="2">The sequence shown here is derived from an EMBL/GenBank/DDBJ whole genome shotgun (WGS) entry which is preliminary data.</text>
</comment>
<dbReference type="AlphaFoldDB" id="A0A1F5BT43"/>
<dbReference type="EMBL" id="MEYS01000004">
    <property type="protein sequence ID" value="OGD33793.1"/>
    <property type="molecule type" value="Genomic_DNA"/>
</dbReference>
<evidence type="ECO:0000256" key="1">
    <source>
        <dbReference type="SAM" id="SignalP"/>
    </source>
</evidence>
<reference evidence="2 3" key="1">
    <citation type="journal article" date="2016" name="Nat. Commun.">
        <title>Thousands of microbial genomes shed light on interconnected biogeochemical processes in an aquifer system.</title>
        <authorList>
            <person name="Anantharaman K."/>
            <person name="Brown C.T."/>
            <person name="Hug L.A."/>
            <person name="Sharon I."/>
            <person name="Castelle C.J."/>
            <person name="Probst A.J."/>
            <person name="Thomas B.C."/>
            <person name="Singh A."/>
            <person name="Wilkins M.J."/>
            <person name="Karaoz U."/>
            <person name="Brodie E.L."/>
            <person name="Williams K.H."/>
            <person name="Hubbard S.S."/>
            <person name="Banfield J.F."/>
        </authorList>
    </citation>
    <scope>NUCLEOTIDE SEQUENCE [LARGE SCALE GENOMIC DNA]</scope>
</reference>
<dbReference type="Proteomes" id="UP000176650">
    <property type="component" value="Unassembled WGS sequence"/>
</dbReference>
<evidence type="ECO:0008006" key="4">
    <source>
        <dbReference type="Google" id="ProtNLM"/>
    </source>
</evidence>
<sequence length="213" mass="23958">MKTSRLLFLAAFAAVFCSNASAQSKMVLNVWTGLRSGADYHFVNPILVHDRIVAPDVGYLDFGKGGEYREWFVGGGYKTLVSKHLKITNELLFVQAAGDSSGGARYVQLWTGVNFTLSPEIEGEAVIFPYIPLNEAGTKQWVVERIKLEYKLSSFLKVGAGYGAYQFGTERWQHRPLVTATVNPFEGEFGSLEFWLQEFKDRAQLQLRYVLVK</sequence>
<protein>
    <recommendedName>
        <fullName evidence="4">Outer membrane protein beta-barrel domain-containing protein</fullName>
    </recommendedName>
</protein>
<evidence type="ECO:0000313" key="3">
    <source>
        <dbReference type="Proteomes" id="UP000176650"/>
    </source>
</evidence>
<evidence type="ECO:0000313" key="2">
    <source>
        <dbReference type="EMBL" id="OGD33793.1"/>
    </source>
</evidence>
<accession>A0A1F5BT43</accession>
<name>A0A1F5BT43_9BACT</name>
<feature type="chain" id="PRO_5009517958" description="Outer membrane protein beta-barrel domain-containing protein" evidence="1">
    <location>
        <begin position="23"/>
        <end position="213"/>
    </location>
</feature>
<organism evidence="2 3">
    <name type="scientific">Candidatus Azambacteria bacterium RIFCSPLOWO2_01_FULL_46_25</name>
    <dbReference type="NCBI Taxonomy" id="1797298"/>
    <lineage>
        <taxon>Bacteria</taxon>
        <taxon>Candidatus Azamiibacteriota</taxon>
    </lineage>
</organism>
<dbReference type="STRING" id="1797298.A2988_05000"/>
<proteinExistence type="predicted"/>
<feature type="signal peptide" evidence="1">
    <location>
        <begin position="1"/>
        <end position="22"/>
    </location>
</feature>